<evidence type="ECO:0000313" key="2">
    <source>
        <dbReference type="Proteomes" id="UP000269721"/>
    </source>
</evidence>
<dbReference type="SUPFAM" id="SSF47240">
    <property type="entry name" value="Ferritin-like"/>
    <property type="match status" value="1"/>
</dbReference>
<dbReference type="PANTHER" id="PTHR31694">
    <property type="entry name" value="DESICCATION-LIKE PROTEIN"/>
    <property type="match status" value="1"/>
</dbReference>
<gene>
    <name evidence="1" type="ORF">BDK51DRAFT_5794</name>
</gene>
<name>A0A4P9WML2_9FUNG</name>
<protein>
    <submittedName>
        <fullName evidence="1">Ferritin-like domain-containing protein</fullName>
    </submittedName>
</protein>
<dbReference type="AlphaFoldDB" id="A0A4P9WML2"/>
<dbReference type="InterPro" id="IPR009078">
    <property type="entry name" value="Ferritin-like_SF"/>
</dbReference>
<reference evidence="2" key="1">
    <citation type="journal article" date="2018" name="Nat. Microbiol.">
        <title>Leveraging single-cell genomics to expand the fungal tree of life.</title>
        <authorList>
            <person name="Ahrendt S.R."/>
            <person name="Quandt C.A."/>
            <person name="Ciobanu D."/>
            <person name="Clum A."/>
            <person name="Salamov A."/>
            <person name="Andreopoulos B."/>
            <person name="Cheng J.F."/>
            <person name="Woyke T."/>
            <person name="Pelin A."/>
            <person name="Henrissat B."/>
            <person name="Reynolds N.K."/>
            <person name="Benny G.L."/>
            <person name="Smith M.E."/>
            <person name="James T.Y."/>
            <person name="Grigoriev I.V."/>
        </authorList>
    </citation>
    <scope>NUCLEOTIDE SEQUENCE [LARGE SCALE GENOMIC DNA]</scope>
</reference>
<proteinExistence type="predicted"/>
<dbReference type="Pfam" id="PF13668">
    <property type="entry name" value="Ferritin_2"/>
    <property type="match status" value="1"/>
</dbReference>
<feature type="non-terminal residue" evidence="1">
    <location>
        <position position="167"/>
    </location>
</feature>
<keyword evidence="2" id="KW-1185">Reference proteome</keyword>
<accession>A0A4P9WML2</accession>
<dbReference type="OrthoDB" id="1001765at2759"/>
<dbReference type="Proteomes" id="UP000269721">
    <property type="component" value="Unassembled WGS sequence"/>
</dbReference>
<evidence type="ECO:0000313" key="1">
    <source>
        <dbReference type="EMBL" id="RKO91976.1"/>
    </source>
</evidence>
<feature type="non-terminal residue" evidence="1">
    <location>
        <position position="1"/>
    </location>
</feature>
<sequence length="167" mass="17907">VLNYALTLEHLEATFYEQSLQRFSADDFQKAGFQPGVRKQLETVVKVHEETHVTALQSTIKSLFGDGKAVPPCQYNFDTTVKDVKGFVDIAAALEKTGVSAYDGALQFVMANAVKTAAGAIATVEGRHSAVLNVIQQGMANGAPGPFDTPLGFRPVITIASQFIKSC</sequence>
<dbReference type="EMBL" id="KZ994820">
    <property type="protein sequence ID" value="RKO91976.1"/>
    <property type="molecule type" value="Genomic_DNA"/>
</dbReference>
<organism evidence="1 2">
    <name type="scientific">Blyttiomyces helicus</name>
    <dbReference type="NCBI Taxonomy" id="388810"/>
    <lineage>
        <taxon>Eukaryota</taxon>
        <taxon>Fungi</taxon>
        <taxon>Fungi incertae sedis</taxon>
        <taxon>Chytridiomycota</taxon>
        <taxon>Chytridiomycota incertae sedis</taxon>
        <taxon>Chytridiomycetes</taxon>
        <taxon>Chytridiomycetes incertae sedis</taxon>
        <taxon>Blyttiomyces</taxon>
    </lineage>
</organism>
<dbReference type="InterPro" id="IPR052965">
    <property type="entry name" value="Pigment-catalase-like"/>
</dbReference>
<dbReference type="PANTHER" id="PTHR31694:SF26">
    <property type="entry name" value="OS05G0151100 PROTEIN"/>
    <property type="match status" value="1"/>
</dbReference>